<gene>
    <name evidence="3" type="ORF">OSO01_14980</name>
</gene>
<keyword evidence="4" id="KW-1185">Reference proteome</keyword>
<evidence type="ECO:0000313" key="4">
    <source>
        <dbReference type="Proteomes" id="UP000321558"/>
    </source>
</evidence>
<dbReference type="AlphaFoldDB" id="A0A511ZH37"/>
<dbReference type="InterPro" id="IPR013538">
    <property type="entry name" value="ASHA1/2-like_C"/>
</dbReference>
<evidence type="ECO:0000256" key="1">
    <source>
        <dbReference type="ARBA" id="ARBA00006817"/>
    </source>
</evidence>
<dbReference type="STRING" id="582851.GCA_900162665_03223"/>
<dbReference type="OrthoDB" id="2355173at2"/>
<comment type="caution">
    <text evidence="3">The sequence shown here is derived from an EMBL/GenBank/DDBJ whole genome shotgun (WGS) entry which is preliminary data.</text>
</comment>
<reference evidence="3 4" key="1">
    <citation type="submission" date="2019-07" db="EMBL/GenBank/DDBJ databases">
        <title>Whole genome shotgun sequence of Oceanobacillus sojae NBRC 105379.</title>
        <authorList>
            <person name="Hosoyama A."/>
            <person name="Uohara A."/>
            <person name="Ohji S."/>
            <person name="Ichikawa N."/>
        </authorList>
    </citation>
    <scope>NUCLEOTIDE SEQUENCE [LARGE SCALE GENOMIC DNA]</scope>
    <source>
        <strain evidence="3 4">NBRC 105379</strain>
    </source>
</reference>
<dbReference type="EMBL" id="BJYM01000005">
    <property type="protein sequence ID" value="GEN86759.1"/>
    <property type="molecule type" value="Genomic_DNA"/>
</dbReference>
<dbReference type="Proteomes" id="UP000321558">
    <property type="component" value="Unassembled WGS sequence"/>
</dbReference>
<evidence type="ECO:0000259" key="2">
    <source>
        <dbReference type="Pfam" id="PF08327"/>
    </source>
</evidence>
<dbReference type="RefSeq" id="WP_147209790.1">
    <property type="nucleotide sequence ID" value="NZ_BJYM01000005.1"/>
</dbReference>
<comment type="similarity">
    <text evidence="1">Belongs to the AHA1 family.</text>
</comment>
<evidence type="ECO:0000313" key="3">
    <source>
        <dbReference type="EMBL" id="GEN86759.1"/>
    </source>
</evidence>
<name>A0A511ZH37_9BACI</name>
<proteinExistence type="inferred from homology"/>
<sequence length="147" mass="16829">MKKQLIVTEEIIINVSSERVWKILTLPKYVAQWDELPEDYPEEPMQEGSKVIWDLPNGEQSITTIIKAEKEKELIIDLHGTGWKIKPEQGEVAYRYLLEDMGSSTKLFIEIGDFSLLEQGENYYEASADFAKESSKVIKSLAESETV</sequence>
<feature type="domain" description="Activator of Hsp90 ATPase homologue 1/2-like C-terminal" evidence="2">
    <location>
        <begin position="15"/>
        <end position="115"/>
    </location>
</feature>
<dbReference type="Gene3D" id="3.30.530.20">
    <property type="match status" value="1"/>
</dbReference>
<dbReference type="Pfam" id="PF08327">
    <property type="entry name" value="AHSA1"/>
    <property type="match status" value="1"/>
</dbReference>
<accession>A0A511ZH37</accession>
<dbReference type="SUPFAM" id="SSF55961">
    <property type="entry name" value="Bet v1-like"/>
    <property type="match status" value="1"/>
</dbReference>
<organism evidence="3 4">
    <name type="scientific">Oceanobacillus sojae</name>
    <dbReference type="NCBI Taxonomy" id="582851"/>
    <lineage>
        <taxon>Bacteria</taxon>
        <taxon>Bacillati</taxon>
        <taxon>Bacillota</taxon>
        <taxon>Bacilli</taxon>
        <taxon>Bacillales</taxon>
        <taxon>Bacillaceae</taxon>
        <taxon>Oceanobacillus</taxon>
    </lineage>
</organism>
<dbReference type="InterPro" id="IPR023393">
    <property type="entry name" value="START-like_dom_sf"/>
</dbReference>
<protein>
    <recommendedName>
        <fullName evidence="2">Activator of Hsp90 ATPase homologue 1/2-like C-terminal domain-containing protein</fullName>
    </recommendedName>
</protein>